<dbReference type="EMBL" id="JBEAFC010000005">
    <property type="protein sequence ID" value="KAL1556034.1"/>
    <property type="molecule type" value="Genomic_DNA"/>
</dbReference>
<dbReference type="Gene3D" id="3.30.30.10">
    <property type="entry name" value="Knottin, scorpion toxin-like"/>
    <property type="match status" value="1"/>
</dbReference>
<dbReference type="InterPro" id="IPR036574">
    <property type="entry name" value="Scorpion_toxin-like_sf"/>
</dbReference>
<sequence>MAKQFSTLSLFLLCLLAFQEMMPSEAVLCSAPSKLFRGLCFNTSDNNCSVICKKEGFSFGNCKGLRLRCICQKDCNAGGGGDGGDAGQGPPQRGGGGDGGDTGQGPPQQGGGGGRGDAGQGPPEQGGGESGNKPSPLNRKYLIKA</sequence>
<feature type="compositionally biased region" description="Gly residues" evidence="4">
    <location>
        <begin position="80"/>
        <end position="130"/>
    </location>
</feature>
<evidence type="ECO:0000256" key="3">
    <source>
        <dbReference type="ARBA" id="ARBA00023157"/>
    </source>
</evidence>
<dbReference type="SUPFAM" id="SSF57095">
    <property type="entry name" value="Scorpion toxin-like"/>
    <property type="match status" value="1"/>
</dbReference>
<evidence type="ECO:0000256" key="1">
    <source>
        <dbReference type="ARBA" id="ARBA00004613"/>
    </source>
</evidence>
<keyword evidence="5" id="KW-0732">Signal</keyword>
<evidence type="ECO:0000259" key="6">
    <source>
        <dbReference type="SMART" id="SM00505"/>
    </source>
</evidence>
<dbReference type="PANTHER" id="PTHR33147:SF39">
    <property type="entry name" value="DRO1 PROTEIN-RELATED"/>
    <property type="match status" value="1"/>
</dbReference>
<name>A0ABD1HIR3_SALDI</name>
<gene>
    <name evidence="7" type="ORF">AAHA92_11702</name>
</gene>
<evidence type="ECO:0000313" key="7">
    <source>
        <dbReference type="EMBL" id="KAL1556034.1"/>
    </source>
</evidence>
<dbReference type="AlphaFoldDB" id="A0ABD1HIR3"/>
<comment type="caution">
    <text evidence="7">The sequence shown here is derived from an EMBL/GenBank/DDBJ whole genome shotgun (WGS) entry which is preliminary data.</text>
</comment>
<accession>A0ABD1HIR3</accession>
<feature type="chain" id="PRO_5044759084" description="Knottins-like domain-containing protein" evidence="5">
    <location>
        <begin position="27"/>
        <end position="145"/>
    </location>
</feature>
<evidence type="ECO:0000256" key="5">
    <source>
        <dbReference type="SAM" id="SignalP"/>
    </source>
</evidence>
<dbReference type="PANTHER" id="PTHR33147">
    <property type="entry name" value="DEFENSIN-LIKE PROTEIN 1"/>
    <property type="match status" value="1"/>
</dbReference>
<evidence type="ECO:0000313" key="8">
    <source>
        <dbReference type="Proteomes" id="UP001567538"/>
    </source>
</evidence>
<reference evidence="7 8" key="1">
    <citation type="submission" date="2024-06" db="EMBL/GenBank/DDBJ databases">
        <title>A chromosome level genome sequence of Diviner's sage (Salvia divinorum).</title>
        <authorList>
            <person name="Ford S.A."/>
            <person name="Ro D.-K."/>
            <person name="Ness R.W."/>
            <person name="Phillips M.A."/>
        </authorList>
    </citation>
    <scope>NUCLEOTIDE SEQUENCE [LARGE SCALE GENOMIC DNA]</scope>
    <source>
        <strain evidence="7">SAF-2024a</strain>
        <tissue evidence="7">Leaf</tissue>
    </source>
</reference>
<evidence type="ECO:0000256" key="2">
    <source>
        <dbReference type="ARBA" id="ARBA00022525"/>
    </source>
</evidence>
<dbReference type="GO" id="GO:0005576">
    <property type="term" value="C:extracellular region"/>
    <property type="evidence" value="ECO:0007669"/>
    <property type="project" value="UniProtKB-SubCell"/>
</dbReference>
<dbReference type="InterPro" id="IPR003614">
    <property type="entry name" value="Knottins"/>
</dbReference>
<keyword evidence="2" id="KW-0964">Secreted</keyword>
<keyword evidence="8" id="KW-1185">Reference proteome</keyword>
<organism evidence="7 8">
    <name type="scientific">Salvia divinorum</name>
    <name type="common">Maria pastora</name>
    <name type="synonym">Diviner's sage</name>
    <dbReference type="NCBI Taxonomy" id="28513"/>
    <lineage>
        <taxon>Eukaryota</taxon>
        <taxon>Viridiplantae</taxon>
        <taxon>Streptophyta</taxon>
        <taxon>Embryophyta</taxon>
        <taxon>Tracheophyta</taxon>
        <taxon>Spermatophyta</taxon>
        <taxon>Magnoliopsida</taxon>
        <taxon>eudicotyledons</taxon>
        <taxon>Gunneridae</taxon>
        <taxon>Pentapetalae</taxon>
        <taxon>asterids</taxon>
        <taxon>lamiids</taxon>
        <taxon>Lamiales</taxon>
        <taxon>Lamiaceae</taxon>
        <taxon>Nepetoideae</taxon>
        <taxon>Mentheae</taxon>
        <taxon>Salviinae</taxon>
        <taxon>Salvia</taxon>
        <taxon>Salvia subgen. Calosphace</taxon>
    </lineage>
</organism>
<feature type="region of interest" description="Disordered" evidence="4">
    <location>
        <begin position="80"/>
        <end position="145"/>
    </location>
</feature>
<feature type="domain" description="Knottins-like" evidence="6">
    <location>
        <begin position="28"/>
        <end position="75"/>
    </location>
</feature>
<dbReference type="Proteomes" id="UP001567538">
    <property type="component" value="Unassembled WGS sequence"/>
</dbReference>
<comment type="subcellular location">
    <subcellularLocation>
        <location evidence="1">Secreted</location>
    </subcellularLocation>
</comment>
<proteinExistence type="predicted"/>
<feature type="signal peptide" evidence="5">
    <location>
        <begin position="1"/>
        <end position="26"/>
    </location>
</feature>
<protein>
    <recommendedName>
        <fullName evidence="6">Knottins-like domain-containing protein</fullName>
    </recommendedName>
</protein>
<keyword evidence="3" id="KW-1015">Disulfide bond</keyword>
<dbReference type="CDD" id="cd00107">
    <property type="entry name" value="Knot1"/>
    <property type="match status" value="1"/>
</dbReference>
<dbReference type="Pfam" id="PF00304">
    <property type="entry name" value="Gamma-thionin"/>
    <property type="match status" value="1"/>
</dbReference>
<evidence type="ECO:0000256" key="4">
    <source>
        <dbReference type="SAM" id="MobiDB-lite"/>
    </source>
</evidence>
<dbReference type="SMART" id="SM00505">
    <property type="entry name" value="Knot1"/>
    <property type="match status" value="1"/>
</dbReference>